<name>A0A0P1AKS2_PLAHL</name>
<evidence type="ECO:0000256" key="1">
    <source>
        <dbReference type="SAM" id="Phobius"/>
    </source>
</evidence>
<keyword evidence="1" id="KW-0472">Membrane</keyword>
<dbReference type="Proteomes" id="UP000054928">
    <property type="component" value="Unassembled WGS sequence"/>
</dbReference>
<evidence type="ECO:0008006" key="4">
    <source>
        <dbReference type="Google" id="ProtNLM"/>
    </source>
</evidence>
<feature type="transmembrane region" description="Helical" evidence="1">
    <location>
        <begin position="464"/>
        <end position="488"/>
    </location>
</feature>
<protein>
    <recommendedName>
        <fullName evidence="4">Transmembrane protein</fullName>
    </recommendedName>
</protein>
<feature type="transmembrane region" description="Helical" evidence="1">
    <location>
        <begin position="425"/>
        <end position="444"/>
    </location>
</feature>
<evidence type="ECO:0000313" key="3">
    <source>
        <dbReference type="Proteomes" id="UP000054928"/>
    </source>
</evidence>
<accession>A0A0P1AKS2</accession>
<organism evidence="2 3">
    <name type="scientific">Plasmopara halstedii</name>
    <name type="common">Downy mildew of sunflower</name>
    <dbReference type="NCBI Taxonomy" id="4781"/>
    <lineage>
        <taxon>Eukaryota</taxon>
        <taxon>Sar</taxon>
        <taxon>Stramenopiles</taxon>
        <taxon>Oomycota</taxon>
        <taxon>Peronosporomycetes</taxon>
        <taxon>Peronosporales</taxon>
        <taxon>Peronosporaceae</taxon>
        <taxon>Plasmopara</taxon>
    </lineage>
</organism>
<keyword evidence="1" id="KW-1133">Transmembrane helix</keyword>
<dbReference type="RefSeq" id="XP_024578246.1">
    <property type="nucleotide sequence ID" value="XM_024727695.1"/>
</dbReference>
<feature type="transmembrane region" description="Helical" evidence="1">
    <location>
        <begin position="526"/>
        <end position="546"/>
    </location>
</feature>
<proteinExistence type="predicted"/>
<dbReference type="GeneID" id="36407247"/>
<dbReference type="AlphaFoldDB" id="A0A0P1AKS2"/>
<sequence length="713" mass="79586">MEIDQDISRRNNPRWLPLLLDVILATSFVLLDVRDLSFKLQWIGLNDTTIETISLPASNLASLQPSEPFLYTNQHFQRASGWSSFLEKCDSLIHVITEEQTNGFRHVIGKNCSIGSSIRAIDLFLTSEIRADSMAWMACELLYKHRKPPLCHSTIVTQFQDRYNFINKLSSESVLLTDEVTNDPPHLKSREVYAAIPGSNVETNLIELLNVISHSVPISAAVCVKGLVINGIELQNSSIFGCGSPSFFQSFFIDSDTSRMASQFMIDKAWLKAERFEVMGMTFLLRENCISSSTIHDSNHDNGRPILDVKSRCNVSASGSLYILMILVDLTLLVLNMCSLAQISRLMLWPLWKPLIASEYQFSSVSTSKCGFEVEDYFQTLQVGMLRSSVVVWLTVISRLLTWIYMIPSAHLWSDGNFNAGTVHALLTLFRVYDLVTICVNIIWDTIVSISEDSALAFVRQTYITPLEITAISIFIAVASDSMIGPLFNEGPGRQLLIDRSSFESATAYSNTFSSRKYSSKTLFELYYPLMTTTGISVLTVGFFIVSRFCIGKLTQPSCSMHDSADAIQSEANKNLSVKSFRARSSTKMLMHSVSPLPSPTRKLIVDSSMLSASTWTNKAHNHRLPVEDMLDNPIRARSLVRFSPSLEIMSGDHLHSLHPAIFLRAGIVLVGKSMVTRYGFSSTVQSLVYAHDHTSKSESQHIGANGAIPNLR</sequence>
<dbReference type="EMBL" id="CCYD01000610">
    <property type="protein sequence ID" value="CEG41877.1"/>
    <property type="molecule type" value="Genomic_DNA"/>
</dbReference>
<dbReference type="OrthoDB" id="167565at2759"/>
<feature type="transmembrane region" description="Helical" evidence="1">
    <location>
        <begin position="321"/>
        <end position="343"/>
    </location>
</feature>
<feature type="transmembrane region" description="Helical" evidence="1">
    <location>
        <begin position="390"/>
        <end position="413"/>
    </location>
</feature>
<reference evidence="3" key="1">
    <citation type="submission" date="2014-09" db="EMBL/GenBank/DDBJ databases">
        <authorList>
            <person name="Sharma Rahul"/>
            <person name="Thines Marco"/>
        </authorList>
    </citation>
    <scope>NUCLEOTIDE SEQUENCE [LARGE SCALE GENOMIC DNA]</scope>
</reference>
<keyword evidence="1" id="KW-0812">Transmembrane</keyword>
<dbReference type="OMA" id="APMISHF"/>
<keyword evidence="3" id="KW-1185">Reference proteome</keyword>
<evidence type="ECO:0000313" key="2">
    <source>
        <dbReference type="EMBL" id="CEG41877.1"/>
    </source>
</evidence>